<dbReference type="NCBIfam" id="TIGR00177">
    <property type="entry name" value="molyb_syn"/>
    <property type="match status" value="1"/>
</dbReference>
<feature type="domain" description="MoaB/Mog" evidence="1">
    <location>
        <begin position="17"/>
        <end position="165"/>
    </location>
</feature>
<dbReference type="GO" id="GO:0006777">
    <property type="term" value="P:Mo-molybdopterin cofactor biosynthetic process"/>
    <property type="evidence" value="ECO:0007669"/>
    <property type="project" value="InterPro"/>
</dbReference>
<dbReference type="Pfam" id="PF00994">
    <property type="entry name" value="MoCF_biosynth"/>
    <property type="match status" value="1"/>
</dbReference>
<dbReference type="SUPFAM" id="SSF53218">
    <property type="entry name" value="Molybdenum cofactor biosynthesis proteins"/>
    <property type="match status" value="1"/>
</dbReference>
<gene>
    <name evidence="2" type="ORF">TEU_09180</name>
</gene>
<dbReference type="EMBL" id="CP008887">
    <property type="protein sequence ID" value="AIU70486.1"/>
    <property type="molecule type" value="Genomic_DNA"/>
</dbReference>
<name>A0A097QVI5_9EURY</name>
<dbReference type="InterPro" id="IPR012245">
    <property type="entry name" value="MoaB"/>
</dbReference>
<dbReference type="GeneID" id="25153603"/>
<dbReference type="AlphaFoldDB" id="A0A097QVI5"/>
<dbReference type="OrthoDB" id="205337at2157"/>
<keyword evidence="2" id="KW-0548">Nucleotidyltransferase</keyword>
<dbReference type="RefSeq" id="WP_050003454.1">
    <property type="nucleotide sequence ID" value="NZ_CP008887.1"/>
</dbReference>
<dbReference type="HOGENOM" id="CLU_077358_2_3_2"/>
<dbReference type="FunFam" id="3.40.980.10:FF:000006">
    <property type="entry name" value="Molybdenum cofactor biosynthesis protein B"/>
    <property type="match status" value="1"/>
</dbReference>
<proteinExistence type="predicted"/>
<dbReference type="SMART" id="SM00852">
    <property type="entry name" value="MoCF_biosynth"/>
    <property type="match status" value="1"/>
</dbReference>
<accession>A0A097QVI5</accession>
<dbReference type="InterPro" id="IPR001453">
    <property type="entry name" value="MoaB/Mog_dom"/>
</dbReference>
<dbReference type="Proteomes" id="UP000029980">
    <property type="component" value="Chromosome"/>
</dbReference>
<reference evidence="2 3" key="1">
    <citation type="journal article" date="2015" name="Int. J. Syst. Evol. Microbiol.">
        <title>Thermococcus eurythermalis sp. nov., a conditional piezophilic hyperthermophilic archaeon with a wide temperature range isolated from an oil-immersed chimney in the Guaymas Basin.</title>
        <authorList>
            <person name="Zhao W."/>
            <person name="Zeng X."/>
            <person name="Xiao X."/>
        </authorList>
    </citation>
    <scope>NUCLEOTIDE SEQUENCE [LARGE SCALE GENOMIC DNA]</scope>
    <source>
        <strain evidence="2 3">A501</strain>
    </source>
</reference>
<dbReference type="GO" id="GO:0005829">
    <property type="term" value="C:cytosol"/>
    <property type="evidence" value="ECO:0007669"/>
    <property type="project" value="TreeGrafter"/>
</dbReference>
<dbReference type="PANTHER" id="PTHR43232:SF2">
    <property type="entry name" value="MOLYBDENUM COFACTOR BIOSYNTHESIS PROTEIN B"/>
    <property type="match status" value="1"/>
</dbReference>
<dbReference type="GO" id="GO:0016779">
    <property type="term" value="F:nucleotidyltransferase activity"/>
    <property type="evidence" value="ECO:0007669"/>
    <property type="project" value="UniProtKB-KW"/>
</dbReference>
<dbReference type="CDD" id="cd00886">
    <property type="entry name" value="MogA_MoaB"/>
    <property type="match status" value="1"/>
</dbReference>
<keyword evidence="3" id="KW-1185">Reference proteome</keyword>
<evidence type="ECO:0000259" key="1">
    <source>
        <dbReference type="SMART" id="SM00852"/>
    </source>
</evidence>
<dbReference type="KEGG" id="teu:TEU_09180"/>
<sequence>MGAEEHKKKAPKKFKFAVITVSDTASRGEKEDESGKFLLEELEKARHERVLYKVVPDEKMAIIGAVVEAFEKGAEVVVTSGGTGIASRDVTIESIRPLFDKELTGFGEIFRLLSYEEIGTAAVMTRATAGIIRSSGRAMAVFCLPGSPGAAKTGIKIILKEAGHVLKHGRE</sequence>
<dbReference type="STRING" id="1505907.TEU_09180"/>
<dbReference type="PIRSF" id="PIRSF006443">
    <property type="entry name" value="MoaB"/>
    <property type="match status" value="1"/>
</dbReference>
<dbReference type="Gene3D" id="3.40.980.10">
    <property type="entry name" value="MoaB/Mog-like domain"/>
    <property type="match status" value="1"/>
</dbReference>
<evidence type="ECO:0000313" key="2">
    <source>
        <dbReference type="EMBL" id="AIU70486.1"/>
    </source>
</evidence>
<dbReference type="InterPro" id="IPR036425">
    <property type="entry name" value="MoaB/Mog-like_dom_sf"/>
</dbReference>
<dbReference type="PANTHER" id="PTHR43232">
    <property type="entry name" value="MOLYBDENUM COFACTOR BIOSYNTHESIS PROTEIN B"/>
    <property type="match status" value="1"/>
</dbReference>
<keyword evidence="2" id="KW-0808">Transferase</keyword>
<organism evidence="2 3">
    <name type="scientific">Thermococcus eurythermalis</name>
    <dbReference type="NCBI Taxonomy" id="1505907"/>
    <lineage>
        <taxon>Archaea</taxon>
        <taxon>Methanobacteriati</taxon>
        <taxon>Methanobacteriota</taxon>
        <taxon>Thermococci</taxon>
        <taxon>Thermococcales</taxon>
        <taxon>Thermococcaceae</taxon>
        <taxon>Thermococcus</taxon>
    </lineage>
</organism>
<protein>
    <submittedName>
        <fullName evidence="2">Molybdopterin adenylyltransferase</fullName>
    </submittedName>
</protein>
<evidence type="ECO:0000313" key="3">
    <source>
        <dbReference type="Proteomes" id="UP000029980"/>
    </source>
</evidence>